<evidence type="ECO:0000313" key="2">
    <source>
        <dbReference type="Proteomes" id="UP001060085"/>
    </source>
</evidence>
<name>A0ACC0BDR2_CATRO</name>
<reference evidence="2" key="1">
    <citation type="journal article" date="2023" name="Nat. Plants">
        <title>Single-cell RNA sequencing provides a high-resolution roadmap for understanding the multicellular compartmentation of specialized metabolism.</title>
        <authorList>
            <person name="Sun S."/>
            <person name="Shen X."/>
            <person name="Li Y."/>
            <person name="Li Y."/>
            <person name="Wang S."/>
            <person name="Li R."/>
            <person name="Zhang H."/>
            <person name="Shen G."/>
            <person name="Guo B."/>
            <person name="Wei J."/>
            <person name="Xu J."/>
            <person name="St-Pierre B."/>
            <person name="Chen S."/>
            <person name="Sun C."/>
        </authorList>
    </citation>
    <scope>NUCLEOTIDE SEQUENCE [LARGE SCALE GENOMIC DNA]</scope>
</reference>
<dbReference type="Proteomes" id="UP001060085">
    <property type="component" value="Linkage Group LG03"/>
</dbReference>
<comment type="caution">
    <text evidence="1">The sequence shown here is derived from an EMBL/GenBank/DDBJ whole genome shotgun (WGS) entry which is preliminary data.</text>
</comment>
<gene>
    <name evidence="1" type="ORF">M9H77_11130</name>
</gene>
<organism evidence="1 2">
    <name type="scientific">Catharanthus roseus</name>
    <name type="common">Madagascar periwinkle</name>
    <name type="synonym">Vinca rosea</name>
    <dbReference type="NCBI Taxonomy" id="4058"/>
    <lineage>
        <taxon>Eukaryota</taxon>
        <taxon>Viridiplantae</taxon>
        <taxon>Streptophyta</taxon>
        <taxon>Embryophyta</taxon>
        <taxon>Tracheophyta</taxon>
        <taxon>Spermatophyta</taxon>
        <taxon>Magnoliopsida</taxon>
        <taxon>eudicotyledons</taxon>
        <taxon>Gunneridae</taxon>
        <taxon>Pentapetalae</taxon>
        <taxon>asterids</taxon>
        <taxon>lamiids</taxon>
        <taxon>Gentianales</taxon>
        <taxon>Apocynaceae</taxon>
        <taxon>Rauvolfioideae</taxon>
        <taxon>Vinceae</taxon>
        <taxon>Catharanthinae</taxon>
        <taxon>Catharanthus</taxon>
    </lineage>
</organism>
<sequence length="992" mass="111863">MRLFKTGILFVGKDYYSHALWDQYIKFEFSQQNWSSLAYIYLQVLRSPTEKLHNYYEKFKRFVAGMEEEMSQEKNYEIEVEAILSNGENLFSEKEISRIIEDLQSPDNGTVRSKAVCKYKSMGDQFYKEACMLDEEIKCFEDNIQRQYFDVTPLGDEQLKNWHGYLDFIEKQGDFTWALQLFERCLISCANYPEFWIRYVEFMESKGGRELANFALERATKIFVKDSLEIHLFSSKFKERIGKTSAARAAVMQLDMASDFCSTRRVIELANMERRLGNTKAAYDRYDKAIKMAEEKKQWDSLSSLFVHLSRLKYTITGSADAARDVLIDGIQRVPCSRVLLEYLVAINTLHFLLLYQFHMRVRVSLVKELKARLLELIKFVMMHQGASQVHLLDSIVARAISPGTEGSQGLNPKDQEDISSLFLEFVDLCGTVDDIIKATNRHVRLFPQFLRPKLVSQNLHSDNLSNEISEKRLGCSSALDQSQFENPGSKINKKEKQVHLPQVNLDHVADLMSAGHTPQKGYEKNRQKRRKKSSNQVEQSAEASTDVKVADHDLINELAKDTPGVMGSLDSLVQERREDKPGPKVTHDLVNQLAEDIPGVVGSIQSLAEERSQDEPVQMEVTPTSVHNSSGDTPAPNSLACNLDDKTGSTVVEPSEEQSSPVNVHDQEVKCNHDPVYCGKLSPNSQGKASQEITSAVSNEYDATLISSKTNRNSAEVCLNANAIPSVASPNCTPTADFPLVHQHPDEVTSDILSPASCQKHMAVEAHLNSTVTPSTGGKFQKIKHTNAIPEDGTSEIHSHLGDQHLSPQQPDVSIAASERLMTRGHLPPEVTKIGGPAEVHHETCDFQQNMFADHTCPVNVVPDQSSSPTNQRFTLEYDLRLVQFYLTMYAFLPFTMSFPLLYLPSKTTILHCRAKIMHKVSTQAERIHQNQAASSLITDLHSSSFNKLQFDLGLRASSIFTYQQPWPSHGTSLFLVLVLLHLESVPSNER</sequence>
<proteinExistence type="predicted"/>
<accession>A0ACC0BDR2</accession>
<protein>
    <submittedName>
        <fullName evidence="1">Uncharacterized protein</fullName>
    </submittedName>
</protein>
<evidence type="ECO:0000313" key="1">
    <source>
        <dbReference type="EMBL" id="KAI5670766.1"/>
    </source>
</evidence>
<dbReference type="EMBL" id="CM044703">
    <property type="protein sequence ID" value="KAI5670766.1"/>
    <property type="molecule type" value="Genomic_DNA"/>
</dbReference>
<keyword evidence="2" id="KW-1185">Reference proteome</keyword>